<dbReference type="EMBL" id="UINC01196765">
    <property type="protein sequence ID" value="SVE13916.1"/>
    <property type="molecule type" value="Genomic_DNA"/>
</dbReference>
<accession>A0A383B149</accession>
<dbReference type="NCBIfam" id="TIGR01764">
    <property type="entry name" value="excise"/>
    <property type="match status" value="1"/>
</dbReference>
<dbReference type="Pfam" id="PF12728">
    <property type="entry name" value="HTH_17"/>
    <property type="match status" value="1"/>
</dbReference>
<dbReference type="GO" id="GO:0003677">
    <property type="term" value="F:DNA binding"/>
    <property type="evidence" value="ECO:0007669"/>
    <property type="project" value="InterPro"/>
</dbReference>
<dbReference type="SUPFAM" id="SSF46955">
    <property type="entry name" value="Putative DNA-binding domain"/>
    <property type="match status" value="1"/>
</dbReference>
<gene>
    <name evidence="3" type="ORF">METZ01_LOCUS466770</name>
</gene>
<evidence type="ECO:0000256" key="1">
    <source>
        <dbReference type="SAM" id="MobiDB-lite"/>
    </source>
</evidence>
<dbReference type="InterPro" id="IPR010093">
    <property type="entry name" value="SinI_DNA-bd"/>
</dbReference>
<reference evidence="3" key="1">
    <citation type="submission" date="2018-05" db="EMBL/GenBank/DDBJ databases">
        <authorList>
            <person name="Lanie J.A."/>
            <person name="Ng W.-L."/>
            <person name="Kazmierczak K.M."/>
            <person name="Andrzejewski T.M."/>
            <person name="Davidsen T.M."/>
            <person name="Wayne K.J."/>
            <person name="Tettelin H."/>
            <person name="Glass J.I."/>
            <person name="Rusch D."/>
            <person name="Podicherti R."/>
            <person name="Tsui H.-C.T."/>
            <person name="Winkler M.E."/>
        </authorList>
    </citation>
    <scope>NUCLEOTIDE SEQUENCE</scope>
</reference>
<organism evidence="3">
    <name type="scientific">marine metagenome</name>
    <dbReference type="NCBI Taxonomy" id="408172"/>
    <lineage>
        <taxon>unclassified sequences</taxon>
        <taxon>metagenomes</taxon>
        <taxon>ecological metagenomes</taxon>
    </lineage>
</organism>
<feature type="region of interest" description="Disordered" evidence="1">
    <location>
        <begin position="82"/>
        <end position="102"/>
    </location>
</feature>
<name>A0A383B149_9ZZZZ</name>
<proteinExistence type="predicted"/>
<evidence type="ECO:0000259" key="2">
    <source>
        <dbReference type="Pfam" id="PF12728"/>
    </source>
</evidence>
<sequence length="122" mass="13868">MENPDEKLLWTMDQVADQFGVCTKTVSRLITNGELPIVRIGRNIRIEVQAVHHFVEQRRRYNEDCAGLVVRHLQGERKCLSSANERKASNNEKTARSGGHLSRTQAVEEFNALLGQPTRGKR</sequence>
<dbReference type="InterPro" id="IPR009061">
    <property type="entry name" value="DNA-bd_dom_put_sf"/>
</dbReference>
<dbReference type="InterPro" id="IPR041657">
    <property type="entry name" value="HTH_17"/>
</dbReference>
<feature type="domain" description="Helix-turn-helix" evidence="2">
    <location>
        <begin position="11"/>
        <end position="59"/>
    </location>
</feature>
<dbReference type="AlphaFoldDB" id="A0A383B149"/>
<protein>
    <recommendedName>
        <fullName evidence="2">Helix-turn-helix domain-containing protein</fullName>
    </recommendedName>
</protein>
<feature type="compositionally biased region" description="Basic and acidic residues" evidence="1">
    <location>
        <begin position="82"/>
        <end position="95"/>
    </location>
</feature>
<evidence type="ECO:0000313" key="3">
    <source>
        <dbReference type="EMBL" id="SVE13916.1"/>
    </source>
</evidence>